<dbReference type="InterPro" id="IPR011761">
    <property type="entry name" value="ATP-grasp"/>
</dbReference>
<sequence>MKNLLSRFGYPIFEPFNKLKKITIIYNRTSGSENGELALTDDDTLEDVKQVRNTLLSSGVAISVFGLDETNINKLKNIKTDLLFNLCYGIGNRPDSEEEVYTIFDSLNIPYTGGPAASVVLTNDKASTKKILSENNIPTPSFAVISSAEDLSIINLNYPLFIKTLDLGCSIGIDQNSVILNKQELEKKASKLIHKYKKKVLVEEFLDGREFAVTVIGNGNKAVVLPIVEISFGPLFEKNGRWKIFDYESKWYQNSPYYIQSPYKCPALLDKNIASTIKKISLKAYKLCGCRDYARIDIRMDKHNTPQILEVNLNPSIGRHSQIHKSAMATGLTFRDLIKMIISISLVRFYGKSS</sequence>
<dbReference type="InterPro" id="IPR011095">
    <property type="entry name" value="Dala_Dala_lig_C"/>
</dbReference>
<evidence type="ECO:0000256" key="3">
    <source>
        <dbReference type="PROSITE-ProRule" id="PRU00409"/>
    </source>
</evidence>
<keyword evidence="2" id="KW-0436">Ligase</keyword>
<dbReference type="SUPFAM" id="SSF56059">
    <property type="entry name" value="Glutathione synthetase ATP-binding domain-like"/>
    <property type="match status" value="1"/>
</dbReference>
<evidence type="ECO:0000313" key="6">
    <source>
        <dbReference type="Proteomes" id="UP000177354"/>
    </source>
</evidence>
<dbReference type="AlphaFoldDB" id="A0A1F5Z070"/>
<comment type="caution">
    <text evidence="5">The sequence shown here is derived from an EMBL/GenBank/DDBJ whole genome shotgun (WGS) entry which is preliminary data.</text>
</comment>
<dbReference type="GO" id="GO:0005524">
    <property type="term" value="F:ATP binding"/>
    <property type="evidence" value="ECO:0007669"/>
    <property type="project" value="UniProtKB-UniRule"/>
</dbReference>
<dbReference type="Pfam" id="PF07478">
    <property type="entry name" value="Dala_Dala_lig_C"/>
    <property type="match status" value="1"/>
</dbReference>
<evidence type="ECO:0000259" key="4">
    <source>
        <dbReference type="PROSITE" id="PS50975"/>
    </source>
</evidence>
<comment type="similarity">
    <text evidence="1">Belongs to the D-alanine--D-alanine ligase family.</text>
</comment>
<dbReference type="Gene3D" id="3.30.470.20">
    <property type="entry name" value="ATP-grasp fold, B domain"/>
    <property type="match status" value="1"/>
</dbReference>
<dbReference type="PANTHER" id="PTHR23132:SF23">
    <property type="entry name" value="D-ALANINE--D-ALANINE LIGASE B"/>
    <property type="match status" value="1"/>
</dbReference>
<dbReference type="EMBL" id="MFJF01000026">
    <property type="protein sequence ID" value="OGG05724.1"/>
    <property type="molecule type" value="Genomic_DNA"/>
</dbReference>
<dbReference type="InterPro" id="IPR013815">
    <property type="entry name" value="ATP_grasp_subdomain_1"/>
</dbReference>
<evidence type="ECO:0000313" key="5">
    <source>
        <dbReference type="EMBL" id="OGG05724.1"/>
    </source>
</evidence>
<feature type="domain" description="ATP-grasp" evidence="4">
    <location>
        <begin position="129"/>
        <end position="343"/>
    </location>
</feature>
<organism evidence="5 6">
    <name type="scientific">Candidatus Gottesmanbacteria bacterium RIFCSPHIGHO2_01_FULL_40_15</name>
    <dbReference type="NCBI Taxonomy" id="1798376"/>
    <lineage>
        <taxon>Bacteria</taxon>
        <taxon>Candidatus Gottesmaniibacteriota</taxon>
    </lineage>
</organism>
<dbReference type="GO" id="GO:0008716">
    <property type="term" value="F:D-alanine-D-alanine ligase activity"/>
    <property type="evidence" value="ECO:0007669"/>
    <property type="project" value="InterPro"/>
</dbReference>
<dbReference type="PROSITE" id="PS50975">
    <property type="entry name" value="ATP_GRASP"/>
    <property type="match status" value="1"/>
</dbReference>
<name>A0A1F5Z070_9BACT</name>
<accession>A0A1F5Z070</accession>
<evidence type="ECO:0000256" key="1">
    <source>
        <dbReference type="ARBA" id="ARBA00010871"/>
    </source>
</evidence>
<dbReference type="GO" id="GO:0046872">
    <property type="term" value="F:metal ion binding"/>
    <property type="evidence" value="ECO:0007669"/>
    <property type="project" value="InterPro"/>
</dbReference>
<dbReference type="PANTHER" id="PTHR23132">
    <property type="entry name" value="D-ALANINE--D-ALANINE LIGASE"/>
    <property type="match status" value="1"/>
</dbReference>
<protein>
    <recommendedName>
        <fullName evidence="4">ATP-grasp domain-containing protein</fullName>
    </recommendedName>
</protein>
<dbReference type="Gene3D" id="3.30.1490.20">
    <property type="entry name" value="ATP-grasp fold, A domain"/>
    <property type="match status" value="1"/>
</dbReference>
<gene>
    <name evidence="5" type="ORF">A2777_05045</name>
</gene>
<keyword evidence="3" id="KW-0547">Nucleotide-binding</keyword>
<dbReference type="Proteomes" id="UP000177354">
    <property type="component" value="Unassembled WGS sequence"/>
</dbReference>
<keyword evidence="3" id="KW-0067">ATP-binding</keyword>
<proteinExistence type="inferred from homology"/>
<reference evidence="5 6" key="1">
    <citation type="journal article" date="2016" name="Nat. Commun.">
        <title>Thousands of microbial genomes shed light on interconnected biogeochemical processes in an aquifer system.</title>
        <authorList>
            <person name="Anantharaman K."/>
            <person name="Brown C.T."/>
            <person name="Hug L.A."/>
            <person name="Sharon I."/>
            <person name="Castelle C.J."/>
            <person name="Probst A.J."/>
            <person name="Thomas B.C."/>
            <person name="Singh A."/>
            <person name="Wilkins M.J."/>
            <person name="Karaoz U."/>
            <person name="Brodie E.L."/>
            <person name="Williams K.H."/>
            <person name="Hubbard S.S."/>
            <person name="Banfield J.F."/>
        </authorList>
    </citation>
    <scope>NUCLEOTIDE SEQUENCE [LARGE SCALE GENOMIC DNA]</scope>
</reference>
<evidence type="ECO:0000256" key="2">
    <source>
        <dbReference type="ARBA" id="ARBA00022598"/>
    </source>
</evidence>